<dbReference type="PANTHER" id="PTHR45754">
    <property type="entry name" value="METHYLENETETRAHYDROFOLATE REDUCTASE"/>
    <property type="match status" value="1"/>
</dbReference>
<dbReference type="GO" id="GO:0005829">
    <property type="term" value="C:cytosol"/>
    <property type="evidence" value="ECO:0007669"/>
    <property type="project" value="TreeGrafter"/>
</dbReference>
<dbReference type="RefSeq" id="WP_122015142.1">
    <property type="nucleotide sequence ID" value="NZ_CP033169.1"/>
</dbReference>
<evidence type="ECO:0000256" key="3">
    <source>
        <dbReference type="ARBA" id="ARBA00006743"/>
    </source>
</evidence>
<dbReference type="UniPathway" id="UPA00193"/>
<evidence type="ECO:0000256" key="2">
    <source>
        <dbReference type="ARBA" id="ARBA00004777"/>
    </source>
</evidence>
<evidence type="ECO:0000256" key="1">
    <source>
        <dbReference type="ARBA" id="ARBA00001974"/>
    </source>
</evidence>
<keyword evidence="6 8" id="KW-0560">Oxidoreductase</keyword>
<evidence type="ECO:0000313" key="10">
    <source>
        <dbReference type="Proteomes" id="UP000280960"/>
    </source>
</evidence>
<dbReference type="Gene3D" id="3.20.20.220">
    <property type="match status" value="1"/>
</dbReference>
<keyword evidence="5 8" id="KW-0274">FAD</keyword>
<name>A0A3G2R782_9FIRM</name>
<dbReference type="KEGG" id="bacg:D2962_12385"/>
<dbReference type="GO" id="GO:0071949">
    <property type="term" value="F:FAD binding"/>
    <property type="evidence" value="ECO:0007669"/>
    <property type="project" value="TreeGrafter"/>
</dbReference>
<organism evidence="9 10">
    <name type="scientific">Biomaibacter acetigenes</name>
    <dbReference type="NCBI Taxonomy" id="2316383"/>
    <lineage>
        <taxon>Bacteria</taxon>
        <taxon>Bacillati</taxon>
        <taxon>Bacillota</taxon>
        <taxon>Clostridia</taxon>
        <taxon>Thermosediminibacterales</taxon>
        <taxon>Tepidanaerobacteraceae</taxon>
        <taxon>Biomaibacter</taxon>
    </lineage>
</organism>
<keyword evidence="10" id="KW-1185">Reference proteome</keyword>
<sequence>MGLKQKLESGGFAVTTEMAPPKGTDFKRFKECALAVKGMVDAVNVTDFQSAVVRASSLGAAAILVEEGLEPVMQITGRDRNRIAIQGELLSASALGIKNVLALTGDHPSFGDNPQAKGVFEMDSVNILQVARTLMGGKDLAGNDLAGTPDFYLGASVTPVYDPMELQLLKMKKKIQVGARFFQTQAVFDIELFKKFITAMGDIDAKILVGVIPLKSPGMANYMNKNVPGIFVPDEIIERLRKSQDRVKEGLKIAAEFINEVRQQKLCDGIHIMAIGAEENVPALLEMCDLDSAA</sequence>
<comment type="pathway">
    <text evidence="2 8">One-carbon metabolism; tetrahydrofolate interconversion.</text>
</comment>
<dbReference type="GO" id="GO:0106312">
    <property type="term" value="F:methylenetetrahydrofolate reductase (NADH) activity"/>
    <property type="evidence" value="ECO:0007669"/>
    <property type="project" value="UniProtKB-EC"/>
</dbReference>
<comment type="catalytic activity">
    <reaction evidence="7">
        <text>(6S)-5-methyl-5,6,7,8-tetrahydrofolate + NAD(+) = (6R)-5,10-methylene-5,6,7,8-tetrahydrofolate + NADH + H(+)</text>
        <dbReference type="Rhea" id="RHEA:19821"/>
        <dbReference type="ChEBI" id="CHEBI:15378"/>
        <dbReference type="ChEBI" id="CHEBI:15636"/>
        <dbReference type="ChEBI" id="CHEBI:18608"/>
        <dbReference type="ChEBI" id="CHEBI:57540"/>
        <dbReference type="ChEBI" id="CHEBI:57945"/>
        <dbReference type="EC" id="1.5.1.54"/>
    </reaction>
    <physiologicalReaction direction="right-to-left" evidence="7">
        <dbReference type="Rhea" id="RHEA:19823"/>
    </physiologicalReaction>
</comment>
<evidence type="ECO:0000256" key="4">
    <source>
        <dbReference type="ARBA" id="ARBA00022630"/>
    </source>
</evidence>
<proteinExistence type="inferred from homology"/>
<reference evidence="9 10" key="1">
    <citation type="submission" date="2018-10" db="EMBL/GenBank/DDBJ databases">
        <authorList>
            <person name="Zhang X."/>
        </authorList>
    </citation>
    <scope>NUCLEOTIDE SEQUENCE [LARGE SCALE GENOMIC DNA]</scope>
    <source>
        <strain evidence="9 10">SK-G1</strain>
    </source>
</reference>
<dbReference type="Pfam" id="PF02219">
    <property type="entry name" value="MTHFR"/>
    <property type="match status" value="1"/>
</dbReference>
<dbReference type="EMBL" id="CP033169">
    <property type="protein sequence ID" value="AYO31291.1"/>
    <property type="molecule type" value="Genomic_DNA"/>
</dbReference>
<evidence type="ECO:0000256" key="6">
    <source>
        <dbReference type="ARBA" id="ARBA00023002"/>
    </source>
</evidence>
<dbReference type="AlphaFoldDB" id="A0A3G2R782"/>
<dbReference type="PANTHER" id="PTHR45754:SF3">
    <property type="entry name" value="METHYLENETETRAHYDROFOLATE REDUCTASE (NADPH)"/>
    <property type="match status" value="1"/>
</dbReference>
<dbReference type="InterPro" id="IPR003171">
    <property type="entry name" value="Mehydrof_redctse-like"/>
</dbReference>
<comment type="cofactor">
    <cofactor evidence="1 8">
        <name>FAD</name>
        <dbReference type="ChEBI" id="CHEBI:57692"/>
    </cofactor>
</comment>
<dbReference type="CDD" id="cd00537">
    <property type="entry name" value="MTHFR"/>
    <property type="match status" value="1"/>
</dbReference>
<dbReference type="GO" id="GO:0035999">
    <property type="term" value="P:tetrahydrofolate interconversion"/>
    <property type="evidence" value="ECO:0007669"/>
    <property type="project" value="UniProtKB-UniPathway"/>
</dbReference>
<dbReference type="InterPro" id="IPR029041">
    <property type="entry name" value="FAD-linked_oxidoreductase-like"/>
</dbReference>
<evidence type="ECO:0000256" key="5">
    <source>
        <dbReference type="ARBA" id="ARBA00022827"/>
    </source>
</evidence>
<dbReference type="SUPFAM" id="SSF51730">
    <property type="entry name" value="FAD-linked oxidoreductase"/>
    <property type="match status" value="1"/>
</dbReference>
<dbReference type="Proteomes" id="UP000280960">
    <property type="component" value="Chromosome"/>
</dbReference>
<protein>
    <recommendedName>
        <fullName evidence="8">Methylenetetrahydrofolate reductase</fullName>
    </recommendedName>
</protein>
<evidence type="ECO:0000313" key="9">
    <source>
        <dbReference type="EMBL" id="AYO31291.1"/>
    </source>
</evidence>
<comment type="similarity">
    <text evidence="3 8">Belongs to the methylenetetrahydrofolate reductase family.</text>
</comment>
<evidence type="ECO:0000256" key="7">
    <source>
        <dbReference type="ARBA" id="ARBA00048628"/>
    </source>
</evidence>
<keyword evidence="4 8" id="KW-0285">Flavoprotein</keyword>
<gene>
    <name evidence="9" type="ORF">D2962_12385</name>
</gene>
<evidence type="ECO:0000256" key="8">
    <source>
        <dbReference type="RuleBase" id="RU003862"/>
    </source>
</evidence>
<accession>A0A3G2R782</accession>
<dbReference type="GO" id="GO:0009086">
    <property type="term" value="P:methionine biosynthetic process"/>
    <property type="evidence" value="ECO:0007669"/>
    <property type="project" value="TreeGrafter"/>
</dbReference>